<feature type="compositionally biased region" description="Basic and acidic residues" evidence="2">
    <location>
        <begin position="396"/>
        <end position="414"/>
    </location>
</feature>
<feature type="region of interest" description="Disordered" evidence="2">
    <location>
        <begin position="389"/>
        <end position="422"/>
    </location>
</feature>
<dbReference type="Pfam" id="PF13514">
    <property type="entry name" value="AAA_27"/>
    <property type="match status" value="1"/>
</dbReference>
<evidence type="ECO:0000313" key="5">
    <source>
        <dbReference type="Proteomes" id="UP000266305"/>
    </source>
</evidence>
<organism evidence="4 5">
    <name type="scientific">Cereibacter sphaeroides</name>
    <name type="common">Rhodobacter sphaeroides</name>
    <dbReference type="NCBI Taxonomy" id="1063"/>
    <lineage>
        <taxon>Bacteria</taxon>
        <taxon>Pseudomonadati</taxon>
        <taxon>Pseudomonadota</taxon>
        <taxon>Alphaproteobacteria</taxon>
        <taxon>Rhodobacterales</taxon>
        <taxon>Paracoccaceae</taxon>
        <taxon>Cereibacter</taxon>
    </lineage>
</organism>
<dbReference type="EMBL" id="QWGP01000001">
    <property type="protein sequence ID" value="RHZ98527.1"/>
    <property type="molecule type" value="Genomic_DNA"/>
</dbReference>
<dbReference type="InterPro" id="IPR038734">
    <property type="entry name" value="YhaN_AAA"/>
</dbReference>
<comment type="caution">
    <text evidence="4">The sequence shown here is derived from an EMBL/GenBank/DDBJ whole genome shotgun (WGS) entry which is preliminary data.</text>
</comment>
<dbReference type="SUPFAM" id="SSF52540">
    <property type="entry name" value="P-loop containing nucleoside triphosphate hydrolases"/>
    <property type="match status" value="1"/>
</dbReference>
<dbReference type="Gene3D" id="3.40.50.300">
    <property type="entry name" value="P-loop containing nucleotide triphosphate hydrolases"/>
    <property type="match status" value="2"/>
</dbReference>
<gene>
    <name evidence="4" type="ORF">D1114_00100</name>
</gene>
<evidence type="ECO:0000259" key="3">
    <source>
        <dbReference type="Pfam" id="PF13514"/>
    </source>
</evidence>
<feature type="region of interest" description="Disordered" evidence="2">
    <location>
        <begin position="821"/>
        <end position="840"/>
    </location>
</feature>
<dbReference type="PANTHER" id="PTHR41259">
    <property type="entry name" value="DOUBLE-STRAND BREAK REPAIR RAD50 ATPASE, PUTATIVE-RELATED"/>
    <property type="match status" value="1"/>
</dbReference>
<feature type="domain" description="YhaN AAA" evidence="3">
    <location>
        <begin position="1"/>
        <end position="205"/>
    </location>
</feature>
<dbReference type="Proteomes" id="UP000266305">
    <property type="component" value="Unassembled WGS sequence"/>
</dbReference>
<keyword evidence="1" id="KW-0175">Coiled coil</keyword>
<accession>A0AAX1URD7</accession>
<dbReference type="PANTHER" id="PTHR41259:SF1">
    <property type="entry name" value="DOUBLE-STRAND BREAK REPAIR RAD50 ATPASE, PUTATIVE-RELATED"/>
    <property type="match status" value="1"/>
</dbReference>
<dbReference type="InterPro" id="IPR027417">
    <property type="entry name" value="P-loop_NTPase"/>
</dbReference>
<proteinExistence type="predicted"/>
<evidence type="ECO:0000256" key="1">
    <source>
        <dbReference type="SAM" id="Coils"/>
    </source>
</evidence>
<reference evidence="4 5" key="1">
    <citation type="submission" date="2018-08" db="EMBL/GenBank/DDBJ databases">
        <title>Draft genome sequence of Rhodobacter sphaeroides FY.</title>
        <authorList>
            <person name="Rayyan A."/>
            <person name="Meyer T.E."/>
            <person name="Kyndt J.A."/>
        </authorList>
    </citation>
    <scope>NUCLEOTIDE SEQUENCE [LARGE SCALE GENOMIC DNA]</scope>
    <source>
        <strain evidence="4 5">FY</strain>
    </source>
</reference>
<evidence type="ECO:0000313" key="4">
    <source>
        <dbReference type="EMBL" id="RHZ98527.1"/>
    </source>
</evidence>
<dbReference type="AlphaFoldDB" id="A0AAX1URD7"/>
<sequence>MRLDRLDLTRYGHFTDRRLAFPAPAPGEADLHVVYGPNEAGKSTLFSAWLDLLFGIPLRTRYDFRHPGPTMRVGARLSHAGGALDLARVKRNTGSLLDAHDQPVPEALLQSALGGLTREGYSAMFSLDDDTLEKGGDSILASRGDLGEMLFSASAGLAQLSPRLEAIRANLDGFHRSGKRSGWLWDTKKRLAELDAERRRLDVSAGTIHRLAREAEAAEAAWRAARGAEDAAQAELGRLQDLAATLPIRARLEGLRARLAPLAHLPEAGVAERDRLDRLDRETEALRARRADRARRLADLAAEADALPLDPAVLAAAGEIEAAEALRPEHETAQKDLPRREAEAFELRAEVTALLAELGQPGAKPEGLVLPAATLTRLRALAAERSGLEATAAASEAERRAAAERLARERDRLGDPGPEGEDDTLAALLARLRAQDPAEAHARARLDRDLHEARLTAALEALAPWRGDASALAALPVPSAALLDGWERGLEEARQRLADAQRTAEAIRADLDRLRHDAAAERGAASATGLTLAEAAAARSRREAAWASHRRALDAASATEFEQALREDDRISALLAEALAEARRAAGAEAEEARLLRTLAEADAAREAARAGQARIRTALAEAGGAFGLCDADLSGLRHWLGLRDEALARQAALREADAHTTRQSEALDAATLALAAALGAPEGTPFEALLATAIARTEAAERRREARRQLAGLAADLKAREAAEAQAQQALARWRESWHEASRGTILADGPSEGPVLDLLDALGAAARSLAALEDRIAKMEANRARFEAARTALLARLGLDPDTGWEALRSRLRRAQDAARDAERLAQQRTTEDRQEAEDRRALAALDEERAALAQSLGWSEADGPLAAHLACCLEAAELRRQVAALLSDLSGRPEPQETDDPATLTSRIEKLRTDLQLLRSEAESCLTAHLDARRRLEAVGGDDALARIASDRETLLMELRDRARAHLAARFGLMAFETGLRRYRDRHRSAMLARASDAFYRLSRGAYGGLTAQPDGAQEVLVALSAEGGAKLAADLSKGTRFQLYLALRIAGFHELAQSRPPVPFIADDIMETFDDDRSAEAFALLADMSRVGQVIYLTHHRHLCDIARDACPGASLIDLTAP</sequence>
<evidence type="ECO:0000256" key="2">
    <source>
        <dbReference type="SAM" id="MobiDB-lite"/>
    </source>
</evidence>
<name>A0AAX1URD7_CERSP</name>
<dbReference type="RefSeq" id="WP_118998946.1">
    <property type="nucleotide sequence ID" value="NZ_QWGP01000001.1"/>
</dbReference>
<protein>
    <submittedName>
        <fullName evidence="4">Chromosome segregation protein SMC</fullName>
    </submittedName>
</protein>
<feature type="coiled-coil region" evidence="1">
    <location>
        <begin position="483"/>
        <end position="517"/>
    </location>
</feature>